<evidence type="ECO:0000313" key="2">
    <source>
        <dbReference type="Proteomes" id="UP000838308"/>
    </source>
</evidence>
<dbReference type="Proteomes" id="UP000838308">
    <property type="component" value="Unassembled WGS sequence"/>
</dbReference>
<sequence length="188" mass="21856">MSRKIYVLLTDTGSILTKIIKLYTKNPHNHVSIVIDDQFNKVYSFGRKNPWNPFMGGFVKENIRGHLFRNADCAIYCVTITEKQFQIINGKIKEMEEHKDDYRYNLIGLVAVMLNMEIDRKNAFFCSHFVAALLNESGIKMKNQKPLSLVTPHDIKESASLNLIYEGKLSSYFQNYYQEYQADKVEVI</sequence>
<evidence type="ECO:0000313" key="1">
    <source>
        <dbReference type="EMBL" id="CAH2713403.1"/>
    </source>
</evidence>
<protein>
    <submittedName>
        <fullName evidence="1">Uncharacterized protein</fullName>
    </submittedName>
</protein>
<name>A0ABM9ELD5_9BACI</name>
<dbReference type="EMBL" id="CALBWS010000002">
    <property type="protein sequence ID" value="CAH2713403.1"/>
    <property type="molecule type" value="Genomic_DNA"/>
</dbReference>
<reference evidence="1" key="1">
    <citation type="submission" date="2022-04" db="EMBL/GenBank/DDBJ databases">
        <authorList>
            <person name="Criscuolo A."/>
        </authorList>
    </citation>
    <scope>NUCLEOTIDE SEQUENCE</scope>
    <source>
        <strain evidence="1">CIP111895</strain>
    </source>
</reference>
<keyword evidence="2" id="KW-1185">Reference proteome</keyword>
<dbReference type="InterPro" id="IPR038765">
    <property type="entry name" value="Papain-like_cys_pep_sf"/>
</dbReference>
<proteinExistence type="predicted"/>
<gene>
    <name evidence="1" type="ORF">BACCIP111895_00538</name>
</gene>
<dbReference type="SUPFAM" id="SSF54001">
    <property type="entry name" value="Cysteine proteinases"/>
    <property type="match status" value="1"/>
</dbReference>
<comment type="caution">
    <text evidence="1">The sequence shown here is derived from an EMBL/GenBank/DDBJ whole genome shotgun (WGS) entry which is preliminary data.</text>
</comment>
<dbReference type="Gene3D" id="3.90.1720.10">
    <property type="entry name" value="endopeptidase domain like (from Nostoc punctiforme)"/>
    <property type="match status" value="1"/>
</dbReference>
<organism evidence="1 2">
    <name type="scientific">Neobacillus rhizosphaerae</name>
    <dbReference type="NCBI Taxonomy" id="2880965"/>
    <lineage>
        <taxon>Bacteria</taxon>
        <taxon>Bacillati</taxon>
        <taxon>Bacillota</taxon>
        <taxon>Bacilli</taxon>
        <taxon>Bacillales</taxon>
        <taxon>Bacillaceae</taxon>
        <taxon>Neobacillus</taxon>
    </lineage>
</organism>
<accession>A0ABM9ELD5</accession>
<dbReference type="RefSeq" id="WP_248733754.1">
    <property type="nucleotide sequence ID" value="NZ_CALBWS010000002.1"/>
</dbReference>